<sequence>MAIENKETRLDPDNLAKMTASGEGMFERKPDSVLPSLDELRASPVDTTGVEQRILGNIREIQEARRGKLLNSDPEMFTTVIGNETSNLSDAHIEGYPVLKDL</sequence>
<dbReference type="EMBL" id="MFDE01000002">
    <property type="protein sequence ID" value="OGE39310.1"/>
    <property type="molecule type" value="Genomic_DNA"/>
</dbReference>
<evidence type="ECO:0000313" key="2">
    <source>
        <dbReference type="Proteomes" id="UP000176527"/>
    </source>
</evidence>
<comment type="caution">
    <text evidence="1">The sequence shown here is derived from an EMBL/GenBank/DDBJ whole genome shotgun (WGS) entry which is preliminary data.</text>
</comment>
<dbReference type="AlphaFoldDB" id="A0A1F5KET3"/>
<evidence type="ECO:0000313" key="1">
    <source>
        <dbReference type="EMBL" id="OGE39310.1"/>
    </source>
</evidence>
<gene>
    <name evidence="1" type="ORF">A3F00_02525</name>
</gene>
<reference evidence="1 2" key="1">
    <citation type="journal article" date="2016" name="Nat. Commun.">
        <title>Thousands of microbial genomes shed light on interconnected biogeochemical processes in an aquifer system.</title>
        <authorList>
            <person name="Anantharaman K."/>
            <person name="Brown C.T."/>
            <person name="Hug L.A."/>
            <person name="Sharon I."/>
            <person name="Castelle C.J."/>
            <person name="Probst A.J."/>
            <person name="Thomas B.C."/>
            <person name="Singh A."/>
            <person name="Wilkins M.J."/>
            <person name="Karaoz U."/>
            <person name="Brodie E.L."/>
            <person name="Williams K.H."/>
            <person name="Hubbard S.S."/>
            <person name="Banfield J.F."/>
        </authorList>
    </citation>
    <scope>NUCLEOTIDE SEQUENCE [LARGE SCALE GENOMIC DNA]</scope>
</reference>
<protein>
    <submittedName>
        <fullName evidence="1">Uncharacterized protein</fullName>
    </submittedName>
</protein>
<dbReference type="Proteomes" id="UP000176527">
    <property type="component" value="Unassembled WGS sequence"/>
</dbReference>
<accession>A0A1F5KET3</accession>
<organism evidence="1 2">
    <name type="scientific">Candidatus Daviesbacteria bacterium RIFCSPHIGHO2_12_FULL_37_11</name>
    <dbReference type="NCBI Taxonomy" id="1797777"/>
    <lineage>
        <taxon>Bacteria</taxon>
        <taxon>Candidatus Daviesiibacteriota</taxon>
    </lineage>
</organism>
<name>A0A1F5KET3_9BACT</name>
<proteinExistence type="predicted"/>